<dbReference type="Proteomes" id="UP001579974">
    <property type="component" value="Unassembled WGS sequence"/>
</dbReference>
<proteinExistence type="predicted"/>
<evidence type="ECO:0000313" key="1">
    <source>
        <dbReference type="EMBL" id="MFB5189065.1"/>
    </source>
</evidence>
<evidence type="ECO:0000313" key="2">
    <source>
        <dbReference type="Proteomes" id="UP001579974"/>
    </source>
</evidence>
<sequence length="89" mass="9696">MEQQPEGVVITLRDVYDVSQKTHEAVKDLGPRVSNVENTAGDAMTLARAADERSRNNERFIKGLRNIGGTVLGGTVLAIIGKWATTHIH</sequence>
<comment type="caution">
    <text evidence="1">The sequence shown here is derived from an EMBL/GenBank/DDBJ whole genome shotgun (WGS) entry which is preliminary data.</text>
</comment>
<dbReference type="EMBL" id="JBDXSU010000001">
    <property type="protein sequence ID" value="MFB5189065.1"/>
    <property type="molecule type" value="Genomic_DNA"/>
</dbReference>
<dbReference type="RefSeq" id="WP_275475884.1">
    <property type="nucleotide sequence ID" value="NZ_CP162940.1"/>
</dbReference>
<keyword evidence="2" id="KW-1185">Reference proteome</keyword>
<organism evidence="1 2">
    <name type="scientific">Alicyclobacillus fastidiosus</name>
    <dbReference type="NCBI Taxonomy" id="392011"/>
    <lineage>
        <taxon>Bacteria</taxon>
        <taxon>Bacillati</taxon>
        <taxon>Bacillota</taxon>
        <taxon>Bacilli</taxon>
        <taxon>Bacillales</taxon>
        <taxon>Alicyclobacillaceae</taxon>
        <taxon>Alicyclobacillus</taxon>
    </lineage>
</organism>
<gene>
    <name evidence="1" type="ORF">KKP3000_001505</name>
</gene>
<protein>
    <submittedName>
        <fullName evidence="1">Uncharacterized protein</fullName>
    </submittedName>
</protein>
<reference evidence="1 2" key="1">
    <citation type="journal article" date="2024" name="Int. J. Mol. Sci.">
        <title>Exploration of Alicyclobacillus spp. Genome in Search of Antibiotic Resistance.</title>
        <authorList>
            <person name="Bucka-Kolendo J."/>
            <person name="Kiousi D.E."/>
            <person name="Dekowska A."/>
            <person name="Mikolajczuk-Szczyrba A."/>
            <person name="Karadedos D.M."/>
            <person name="Michael P."/>
            <person name="Galanis A."/>
            <person name="Sokolowska B."/>
        </authorList>
    </citation>
    <scope>NUCLEOTIDE SEQUENCE [LARGE SCALE GENOMIC DNA]</scope>
    <source>
        <strain evidence="1 2">KKP 3000</strain>
    </source>
</reference>
<accession>A0ABV5A9W6</accession>
<name>A0ABV5A9W6_9BACL</name>